<evidence type="ECO:0000313" key="2">
    <source>
        <dbReference type="EMBL" id="GAH39705.1"/>
    </source>
</evidence>
<reference evidence="2" key="1">
    <citation type="journal article" date="2014" name="Front. Microbiol.">
        <title>High frequency of phylogenetically diverse reductive dehalogenase-homologous genes in deep subseafloor sedimentary metagenomes.</title>
        <authorList>
            <person name="Kawai M."/>
            <person name="Futagami T."/>
            <person name="Toyoda A."/>
            <person name="Takaki Y."/>
            <person name="Nishi S."/>
            <person name="Hori S."/>
            <person name="Arai W."/>
            <person name="Tsubouchi T."/>
            <person name="Morono Y."/>
            <person name="Uchiyama I."/>
            <person name="Ito T."/>
            <person name="Fujiyama A."/>
            <person name="Inagaki F."/>
            <person name="Takami H."/>
        </authorList>
    </citation>
    <scope>NUCLEOTIDE SEQUENCE</scope>
    <source>
        <strain evidence="2">Expedition CK06-06</strain>
    </source>
</reference>
<name>X1G4G2_9ZZZZ</name>
<sequence length="37" mass="4205">ETECANPNDLVIILVLELIILFISIAIINYYINTVKI</sequence>
<dbReference type="EMBL" id="BARU01013685">
    <property type="protein sequence ID" value="GAH39705.1"/>
    <property type="molecule type" value="Genomic_DNA"/>
</dbReference>
<keyword evidence="1" id="KW-1133">Transmembrane helix</keyword>
<protein>
    <submittedName>
        <fullName evidence="2">Uncharacterized protein</fullName>
    </submittedName>
</protein>
<feature type="non-terminal residue" evidence="2">
    <location>
        <position position="1"/>
    </location>
</feature>
<keyword evidence="1" id="KW-0812">Transmembrane</keyword>
<evidence type="ECO:0000256" key="1">
    <source>
        <dbReference type="SAM" id="Phobius"/>
    </source>
</evidence>
<proteinExistence type="predicted"/>
<comment type="caution">
    <text evidence="2">The sequence shown here is derived from an EMBL/GenBank/DDBJ whole genome shotgun (WGS) entry which is preliminary data.</text>
</comment>
<feature type="transmembrane region" description="Helical" evidence="1">
    <location>
        <begin position="12"/>
        <end position="32"/>
    </location>
</feature>
<organism evidence="2">
    <name type="scientific">marine sediment metagenome</name>
    <dbReference type="NCBI Taxonomy" id="412755"/>
    <lineage>
        <taxon>unclassified sequences</taxon>
        <taxon>metagenomes</taxon>
        <taxon>ecological metagenomes</taxon>
    </lineage>
</organism>
<gene>
    <name evidence="2" type="ORF">S03H2_24572</name>
</gene>
<accession>X1G4G2</accession>
<dbReference type="AlphaFoldDB" id="X1G4G2"/>
<keyword evidence="1" id="KW-0472">Membrane</keyword>